<organism evidence="1 2">
    <name type="scientific">Nocardia bovistercoris</name>
    <dbReference type="NCBI Taxonomy" id="2785916"/>
    <lineage>
        <taxon>Bacteria</taxon>
        <taxon>Bacillati</taxon>
        <taxon>Actinomycetota</taxon>
        <taxon>Actinomycetes</taxon>
        <taxon>Mycobacteriales</taxon>
        <taxon>Nocardiaceae</taxon>
        <taxon>Nocardia</taxon>
    </lineage>
</organism>
<comment type="caution">
    <text evidence="1">The sequence shown here is derived from an EMBL/GenBank/DDBJ whole genome shotgun (WGS) entry which is preliminary data.</text>
</comment>
<protein>
    <submittedName>
        <fullName evidence="1">Uncharacterized protein</fullName>
    </submittedName>
</protein>
<accession>A0A931N1J8</accession>
<gene>
    <name evidence="1" type="ORF">IT779_01760</name>
</gene>
<dbReference type="EMBL" id="JADMLG010000001">
    <property type="protein sequence ID" value="MBH0775011.1"/>
    <property type="molecule type" value="Genomic_DNA"/>
</dbReference>
<evidence type="ECO:0000313" key="2">
    <source>
        <dbReference type="Proteomes" id="UP000655751"/>
    </source>
</evidence>
<evidence type="ECO:0000313" key="1">
    <source>
        <dbReference type="EMBL" id="MBH0775011.1"/>
    </source>
</evidence>
<dbReference type="RefSeq" id="WP_196147338.1">
    <property type="nucleotide sequence ID" value="NZ_JADMLG010000001.1"/>
</dbReference>
<keyword evidence="2" id="KW-1185">Reference proteome</keyword>
<dbReference type="Proteomes" id="UP000655751">
    <property type="component" value="Unassembled WGS sequence"/>
</dbReference>
<dbReference type="AlphaFoldDB" id="A0A931N1J8"/>
<name>A0A931N1J8_9NOCA</name>
<reference evidence="1" key="1">
    <citation type="submission" date="2020-11" db="EMBL/GenBank/DDBJ databases">
        <title>Nocardia NEAU-351.nov., a novel actinomycete isolated from the cow dung.</title>
        <authorList>
            <person name="Zhang X."/>
        </authorList>
    </citation>
    <scope>NUCLEOTIDE SEQUENCE</scope>
    <source>
        <strain evidence="1">NEAU-351</strain>
    </source>
</reference>
<proteinExistence type="predicted"/>
<sequence length="131" mass="14857">MAYLFEICLDSELTTGSEWAEFRGRVIGLVRSNGWAFHNYIDATTESALHSSVDGWDSWTSACRHRSSVQFVMDEFEGAASLYAGDYDVELLQEADEELRERAHRVSPLPDDLLPPGIPETHWWWLAPGNP</sequence>